<keyword evidence="9" id="KW-0119">Carbohydrate metabolism</keyword>
<evidence type="ECO:0000256" key="7">
    <source>
        <dbReference type="ARBA" id="ARBA00023027"/>
    </source>
</evidence>
<organism evidence="11 12">
    <name type="scientific">Aquirhabdus parva</name>
    <dbReference type="NCBI Taxonomy" id="2283318"/>
    <lineage>
        <taxon>Bacteria</taxon>
        <taxon>Pseudomonadati</taxon>
        <taxon>Pseudomonadota</taxon>
        <taxon>Gammaproteobacteria</taxon>
        <taxon>Moraxellales</taxon>
        <taxon>Moraxellaceae</taxon>
        <taxon>Aquirhabdus</taxon>
    </lineage>
</organism>
<dbReference type="PANTHER" id="PTHR43725:SF47">
    <property type="entry name" value="UDP-GLUCOSE 4-EPIMERASE"/>
    <property type="match status" value="1"/>
</dbReference>
<comment type="similarity">
    <text evidence="4 9">Belongs to the NAD(P)-dependent epimerase/dehydratase family.</text>
</comment>
<evidence type="ECO:0000256" key="2">
    <source>
        <dbReference type="ARBA" id="ARBA00001911"/>
    </source>
</evidence>
<evidence type="ECO:0000256" key="5">
    <source>
        <dbReference type="ARBA" id="ARBA00013189"/>
    </source>
</evidence>
<dbReference type="SUPFAM" id="SSF51735">
    <property type="entry name" value="NAD(P)-binding Rossmann-fold domains"/>
    <property type="match status" value="1"/>
</dbReference>
<dbReference type="UniPathway" id="UPA00214"/>
<name>A0A345P621_9GAMM</name>
<evidence type="ECO:0000313" key="11">
    <source>
        <dbReference type="EMBL" id="AXI02730.1"/>
    </source>
</evidence>
<dbReference type="PRINTS" id="PR01713">
    <property type="entry name" value="NUCEPIMERASE"/>
</dbReference>
<dbReference type="Gene3D" id="3.90.25.10">
    <property type="entry name" value="UDP-galactose 4-epimerase, domain 1"/>
    <property type="match status" value="1"/>
</dbReference>
<dbReference type="CDD" id="cd05247">
    <property type="entry name" value="UDP_G4E_1_SDR_e"/>
    <property type="match status" value="1"/>
</dbReference>
<dbReference type="NCBIfam" id="NF007956">
    <property type="entry name" value="PRK10675.1"/>
    <property type="match status" value="1"/>
</dbReference>
<sequence>MILLTGGLGYLGSHMAARLVEEGHDVVLLDNLSNSNISVLHRLKQLVGREIPFVQMDVRAKKQLQQIFEKFSVTSVVHFAGSKSVNESISQPLDYYDNNVNGLISLLQVMKSTNVKTIVFSSTAAVYGEPESLPIAEDAKQAPITPYGRSKQMCEFILQDLSRAERNWRIAVLRYFNPAGAHESGLIGEIPHGIPNNLMPYIAQVARAERPYLQVFGNDYATIDGTGVRDYIHVQDLISGHSQAITWLSEQTEAFEILNLGRGEGISVMQMLNAFSKAVGHDLPYQVVPRRQGDSASVYADVTHAKRLLGWEAVRTVDDMAIDMWRFYQGLNAD</sequence>
<dbReference type="InterPro" id="IPR005886">
    <property type="entry name" value="UDP_G4E"/>
</dbReference>
<keyword evidence="7 9" id="KW-0520">NAD</keyword>
<dbReference type="NCBIfam" id="TIGR01179">
    <property type="entry name" value="galE"/>
    <property type="match status" value="1"/>
</dbReference>
<feature type="domain" description="NAD(P)-binding" evidence="10">
    <location>
        <begin position="3"/>
        <end position="324"/>
    </location>
</feature>
<evidence type="ECO:0000256" key="4">
    <source>
        <dbReference type="ARBA" id="ARBA00007637"/>
    </source>
</evidence>
<dbReference type="EMBL" id="CP031222">
    <property type="protein sequence ID" value="AXI02730.1"/>
    <property type="molecule type" value="Genomic_DNA"/>
</dbReference>
<gene>
    <name evidence="11" type="primary">galE</name>
    <name evidence="11" type="ORF">HYN46_07715</name>
</gene>
<comment type="catalytic activity">
    <reaction evidence="1 9">
        <text>UDP-alpha-D-glucose = UDP-alpha-D-galactose</text>
        <dbReference type="Rhea" id="RHEA:22168"/>
        <dbReference type="ChEBI" id="CHEBI:58885"/>
        <dbReference type="ChEBI" id="CHEBI:66914"/>
        <dbReference type="EC" id="5.1.3.2"/>
    </reaction>
</comment>
<accession>A0A345P621</accession>
<comment type="pathway">
    <text evidence="3 9">Carbohydrate metabolism; galactose metabolism.</text>
</comment>
<dbReference type="GO" id="GO:0003978">
    <property type="term" value="F:UDP-glucose 4-epimerase activity"/>
    <property type="evidence" value="ECO:0007669"/>
    <property type="project" value="UniProtKB-UniRule"/>
</dbReference>
<dbReference type="EC" id="5.1.3.2" evidence="5 9"/>
<evidence type="ECO:0000313" key="12">
    <source>
        <dbReference type="Proteomes" id="UP000253940"/>
    </source>
</evidence>
<dbReference type="Proteomes" id="UP000253940">
    <property type="component" value="Chromosome"/>
</dbReference>
<keyword evidence="8 9" id="KW-0413">Isomerase</keyword>
<protein>
    <recommendedName>
        <fullName evidence="6 9">UDP-glucose 4-epimerase</fullName>
        <ecNumber evidence="5 9">5.1.3.2</ecNumber>
    </recommendedName>
</protein>
<dbReference type="InterPro" id="IPR036291">
    <property type="entry name" value="NAD(P)-bd_dom_sf"/>
</dbReference>
<evidence type="ECO:0000256" key="8">
    <source>
        <dbReference type="ARBA" id="ARBA00023235"/>
    </source>
</evidence>
<dbReference type="GO" id="GO:0006012">
    <property type="term" value="P:galactose metabolic process"/>
    <property type="evidence" value="ECO:0007669"/>
    <property type="project" value="UniProtKB-UniPathway"/>
</dbReference>
<dbReference type="PANTHER" id="PTHR43725">
    <property type="entry name" value="UDP-GLUCOSE 4-EPIMERASE"/>
    <property type="match status" value="1"/>
</dbReference>
<dbReference type="KEGG" id="mbah:HYN46_07715"/>
<dbReference type="Pfam" id="PF16363">
    <property type="entry name" value="GDP_Man_Dehyd"/>
    <property type="match status" value="1"/>
</dbReference>
<evidence type="ECO:0000256" key="3">
    <source>
        <dbReference type="ARBA" id="ARBA00004947"/>
    </source>
</evidence>
<evidence type="ECO:0000259" key="10">
    <source>
        <dbReference type="Pfam" id="PF16363"/>
    </source>
</evidence>
<evidence type="ECO:0000256" key="9">
    <source>
        <dbReference type="RuleBase" id="RU366046"/>
    </source>
</evidence>
<reference evidence="11 12" key="1">
    <citation type="submission" date="2018-07" db="EMBL/GenBank/DDBJ databases">
        <title>Genome sequencing of Moraxellaceae gen. HYN0046.</title>
        <authorList>
            <person name="Kim M."/>
            <person name="Yi H."/>
        </authorList>
    </citation>
    <scope>NUCLEOTIDE SEQUENCE [LARGE SCALE GENOMIC DNA]</scope>
    <source>
        <strain evidence="11 12">HYN0046</strain>
    </source>
</reference>
<comment type="subunit">
    <text evidence="9">Homodimer.</text>
</comment>
<comment type="cofactor">
    <cofactor evidence="2 9">
        <name>NAD(+)</name>
        <dbReference type="ChEBI" id="CHEBI:57540"/>
    </cofactor>
</comment>
<evidence type="ECO:0000256" key="1">
    <source>
        <dbReference type="ARBA" id="ARBA00000083"/>
    </source>
</evidence>
<dbReference type="OrthoDB" id="9803010at2"/>
<dbReference type="InterPro" id="IPR016040">
    <property type="entry name" value="NAD(P)-bd_dom"/>
</dbReference>
<dbReference type="GO" id="GO:0005829">
    <property type="term" value="C:cytosol"/>
    <property type="evidence" value="ECO:0007669"/>
    <property type="project" value="TreeGrafter"/>
</dbReference>
<dbReference type="AlphaFoldDB" id="A0A345P621"/>
<proteinExistence type="inferred from homology"/>
<evidence type="ECO:0000256" key="6">
    <source>
        <dbReference type="ARBA" id="ARBA00018569"/>
    </source>
</evidence>
<dbReference type="Gene3D" id="3.40.50.720">
    <property type="entry name" value="NAD(P)-binding Rossmann-like Domain"/>
    <property type="match status" value="1"/>
</dbReference>
<keyword evidence="12" id="KW-1185">Reference proteome</keyword>
<dbReference type="RefSeq" id="WP_114898840.1">
    <property type="nucleotide sequence ID" value="NZ_CP031222.1"/>
</dbReference>